<dbReference type="EMBL" id="CP014518">
    <property type="protein sequence ID" value="AMM33758.1"/>
    <property type="molecule type" value="Genomic_DNA"/>
</dbReference>
<gene>
    <name evidence="1" type="ORF">SA2016_3093</name>
</gene>
<protein>
    <recommendedName>
        <fullName evidence="3">Flavin-nucleotide-binding protein</fullName>
    </recommendedName>
</protein>
<evidence type="ECO:0008006" key="3">
    <source>
        <dbReference type="Google" id="ProtNLM"/>
    </source>
</evidence>
<dbReference type="SUPFAM" id="SSF50475">
    <property type="entry name" value="FMN-binding split barrel"/>
    <property type="match status" value="1"/>
</dbReference>
<accession>A0A127A2R1</accession>
<evidence type="ECO:0000313" key="1">
    <source>
        <dbReference type="EMBL" id="AMM33758.1"/>
    </source>
</evidence>
<dbReference type="Gene3D" id="2.30.110.10">
    <property type="entry name" value="Electron Transport, Fmn-binding Protein, Chain A"/>
    <property type="match status" value="1"/>
</dbReference>
<keyword evidence="2" id="KW-1185">Reference proteome</keyword>
<dbReference type="KEGG" id="satk:SA2016_3093"/>
<dbReference type="Proteomes" id="UP000070134">
    <property type="component" value="Chromosome"/>
</dbReference>
<dbReference type="InterPro" id="IPR024747">
    <property type="entry name" value="Pyridox_Oxase-rel"/>
</dbReference>
<dbReference type="AlphaFoldDB" id="A0A127A2R1"/>
<proteinExistence type="predicted"/>
<dbReference type="InterPro" id="IPR012349">
    <property type="entry name" value="Split_barrel_FMN-bd"/>
</dbReference>
<name>A0A127A2R1_9MICC</name>
<reference evidence="1 2" key="1">
    <citation type="submission" date="2016-02" db="EMBL/GenBank/DDBJ databases">
        <title>Complete genome of Sinomonas atrocyanea KCTC 3377.</title>
        <authorList>
            <person name="Kim K.M."/>
        </authorList>
    </citation>
    <scope>NUCLEOTIDE SEQUENCE [LARGE SCALE GENOMIC DNA]</scope>
    <source>
        <strain evidence="1 2">KCTC 3377</strain>
    </source>
</reference>
<dbReference type="OrthoDB" id="4726615at2"/>
<dbReference type="Pfam" id="PF12900">
    <property type="entry name" value="Pyridox_ox_2"/>
    <property type="match status" value="1"/>
</dbReference>
<evidence type="ECO:0000313" key="2">
    <source>
        <dbReference type="Proteomes" id="UP000070134"/>
    </source>
</evidence>
<dbReference type="STRING" id="37927.SA2016_3093"/>
<organism evidence="1 2">
    <name type="scientific">Sinomonas atrocyanea</name>
    <dbReference type="NCBI Taxonomy" id="37927"/>
    <lineage>
        <taxon>Bacteria</taxon>
        <taxon>Bacillati</taxon>
        <taxon>Actinomycetota</taxon>
        <taxon>Actinomycetes</taxon>
        <taxon>Micrococcales</taxon>
        <taxon>Micrococcaceae</taxon>
        <taxon>Sinomonas</taxon>
    </lineage>
</organism>
<sequence length="148" mass="16098">MADVNADFQYGPGARHEDYELDAEQCWSLLGSSGVGRFAFVHEGRVAVYPVGYLVYGGAVHFRTSPDGTVVNSLPQDGVALQVDAMQPSVQAGWSVLVSGRAEVVEDAHELTTLFGQMVDEPWAGGVRDAFVRVRPERLSGRRVYLAQ</sequence>
<dbReference type="RefSeq" id="WP_066499709.1">
    <property type="nucleotide sequence ID" value="NZ_BJMO01000055.1"/>
</dbReference>